<feature type="compositionally biased region" description="Polar residues" evidence="4">
    <location>
        <begin position="720"/>
        <end position="731"/>
    </location>
</feature>
<feature type="compositionally biased region" description="Basic and acidic residues" evidence="4">
    <location>
        <begin position="198"/>
        <end position="211"/>
    </location>
</feature>
<dbReference type="InterPro" id="IPR051833">
    <property type="entry name" value="TC-DDR_regulator"/>
</dbReference>
<feature type="region of interest" description="Disordered" evidence="4">
    <location>
        <begin position="666"/>
        <end position="757"/>
    </location>
</feature>
<feature type="region of interest" description="Disordered" evidence="4">
    <location>
        <begin position="510"/>
        <end position="539"/>
    </location>
</feature>
<dbReference type="AlphaFoldDB" id="A0A8J2NRB2"/>
<keyword evidence="3" id="KW-0597">Phosphoprotein</keyword>
<comment type="subcellular location">
    <subcellularLocation>
        <location evidence="1">Cytoplasm</location>
    </subcellularLocation>
</comment>
<feature type="region of interest" description="Disordered" evidence="4">
    <location>
        <begin position="421"/>
        <end position="447"/>
    </location>
</feature>
<evidence type="ECO:0000256" key="2">
    <source>
        <dbReference type="ARBA" id="ARBA00022490"/>
    </source>
</evidence>
<feature type="compositionally biased region" description="Polar residues" evidence="4">
    <location>
        <begin position="969"/>
        <end position="987"/>
    </location>
</feature>
<feature type="compositionally biased region" description="Basic and acidic residues" evidence="4">
    <location>
        <begin position="125"/>
        <end position="160"/>
    </location>
</feature>
<feature type="region of interest" description="Disordered" evidence="4">
    <location>
        <begin position="880"/>
        <end position="910"/>
    </location>
</feature>
<keyword evidence="6" id="KW-1185">Reference proteome</keyword>
<feature type="compositionally biased region" description="Low complexity" evidence="4">
    <location>
        <begin position="666"/>
        <end position="677"/>
    </location>
</feature>
<feature type="compositionally biased region" description="Basic and acidic residues" evidence="4">
    <location>
        <begin position="49"/>
        <end position="58"/>
    </location>
</feature>
<feature type="compositionally biased region" description="Polar residues" evidence="4">
    <location>
        <begin position="891"/>
        <end position="910"/>
    </location>
</feature>
<feature type="compositionally biased region" description="Polar residues" evidence="4">
    <location>
        <begin position="1032"/>
        <end position="1064"/>
    </location>
</feature>
<proteinExistence type="predicted"/>
<dbReference type="InterPro" id="IPR022166">
    <property type="entry name" value="UBAP2/Lig"/>
</dbReference>
<feature type="compositionally biased region" description="Basic and acidic residues" evidence="4">
    <location>
        <begin position="169"/>
        <end position="184"/>
    </location>
</feature>
<feature type="region of interest" description="Disordered" evidence="4">
    <location>
        <begin position="610"/>
        <end position="634"/>
    </location>
</feature>
<dbReference type="GO" id="GO:0005634">
    <property type="term" value="C:nucleus"/>
    <property type="evidence" value="ECO:0007669"/>
    <property type="project" value="TreeGrafter"/>
</dbReference>
<feature type="compositionally biased region" description="Polar residues" evidence="4">
    <location>
        <begin position="610"/>
        <end position="622"/>
    </location>
</feature>
<dbReference type="EMBL" id="CAJVCH010008080">
    <property type="protein sequence ID" value="CAG7662440.1"/>
    <property type="molecule type" value="Genomic_DNA"/>
</dbReference>
<dbReference type="Proteomes" id="UP000708208">
    <property type="component" value="Unassembled WGS sequence"/>
</dbReference>
<keyword evidence="2" id="KW-0963">Cytoplasm</keyword>
<accession>A0A8J2NRB2</accession>
<protein>
    <recommendedName>
        <fullName evidence="7">Protein lingerer</fullName>
    </recommendedName>
</protein>
<dbReference type="Pfam" id="PF12478">
    <property type="entry name" value="UBAP2-Lig"/>
    <property type="match status" value="1"/>
</dbReference>
<sequence>MSSGASKGNPVKGVSNKAKPNKSDSKTDKADLNPKIQPTAEQMQIARIMDSHRAEDPELQKKIKQVMEITRATEDEACMALHSREYDTAQAITLLTDGSGQLLSSEWEQAGKKKKSKTPASKNELPPREKERGPKEGGRDRSEKRDARSDKSERERKDSEAGDGQDVGIEQRRNDRGDKGDRGARGGSRRGGRGRGGGRADNKENDEERSRNFGGYGGRISNGPGRGGRGGGRGSRGSREGTRTFASRTRGREDDSGYHPIDVWENSQADAPAEKPPLKVDKWDEFPSAEDWDNEEYTGSLQETKVFTPSTQTQITPPLGDTTNGVGPNHLGSSASPAVVGDVKISSVGSGDALGDGVAVVTGLNNVAAVPPSVVPGQSIDLSLLLQQKPQNSSNSTVSNAGANLLATLQSSYSNANQVPIGNTNQALPPRLKVQRPRGPTTKIPSSAVEMPVDSVGTLDVQFGGLEFDDNSSMNFNPVLHGGPGGKPSADILYGAPPTKLDSFSAAEKDPLANKAAPPQAPSPFQNQRPPPQSTLVESVSSAAGVAISPIIDSHALSSLQNQNKNNNSPQSSYVNSSNVGSAFVSYGKGAPGFPAPGFAPVTQTPSGTVTYSNSTAGNGSSPPGAVTATPYTSSTAQSNYHNIGNLAYGSQPVVSAVQSSQIQSQPILPPVSQSPSAYSGNASQSSAAYHHNANSNTPAYGSTPSGTNQYGNYGPKLQGSLSAQNVTSGHPTVKDSPSENNSSVPASGSSSANSVQMGALQQGSVIAPTSTSNPKISTASNVANASGGAKMGIPPGMVMQPQYILNHQTGMPTFYSLQAPFYGFDESSMQLLPRLPPHMQGYYDAGGANYGNPMSFALEANAGGPGVSGRNDGTTLPSFAGGSDARFPRSDSSTASPVPSNIAGQNTQQPIYNPGLPGYYFVGNMHPGTPFPYAPPPHMYPTTAMATPTNASGPPHAASTNHQYQNKGVYTPSYSYEGQGPSTDFGKNSYAGGSGVGPNSNSGKTSSATSSGNSQTTDLNSSMYGKGHMNKMNQYSDKPYTNSGGGYNSSLGAGSNPLNSQLSGAGMGTPSVYSGVYIAPQPDGPRQGSGQPKGSKQYGAAPYWAN</sequence>
<feature type="compositionally biased region" description="Polar residues" evidence="4">
    <location>
        <begin position="523"/>
        <end position="539"/>
    </location>
</feature>
<comment type="caution">
    <text evidence="5">The sequence shown here is derived from an EMBL/GenBank/DDBJ whole genome shotgun (WGS) entry which is preliminary data.</text>
</comment>
<evidence type="ECO:0008006" key="7">
    <source>
        <dbReference type="Google" id="ProtNLM"/>
    </source>
</evidence>
<feature type="compositionally biased region" description="Gly residues" evidence="4">
    <location>
        <begin position="214"/>
        <end position="235"/>
    </location>
</feature>
<name>A0A8J2NRB2_9HEXA</name>
<evidence type="ECO:0000313" key="6">
    <source>
        <dbReference type="Proteomes" id="UP000708208"/>
    </source>
</evidence>
<dbReference type="GO" id="GO:0005737">
    <property type="term" value="C:cytoplasm"/>
    <property type="evidence" value="ECO:0007669"/>
    <property type="project" value="UniProtKB-SubCell"/>
</dbReference>
<feature type="region of interest" description="Disordered" evidence="4">
    <location>
        <begin position="105"/>
        <end position="280"/>
    </location>
</feature>
<evidence type="ECO:0000313" key="5">
    <source>
        <dbReference type="EMBL" id="CAG7662440.1"/>
    </source>
</evidence>
<evidence type="ECO:0000256" key="3">
    <source>
        <dbReference type="ARBA" id="ARBA00022553"/>
    </source>
</evidence>
<feature type="compositionally biased region" description="Basic and acidic residues" evidence="4">
    <location>
        <begin position="21"/>
        <end position="32"/>
    </location>
</feature>
<dbReference type="CDD" id="cd14277">
    <property type="entry name" value="UBA_UBP2_like"/>
    <property type="match status" value="1"/>
</dbReference>
<gene>
    <name evidence="5" type="ORF">AFUS01_LOCUS1453</name>
</gene>
<dbReference type="PANTHER" id="PTHR16308:SF13">
    <property type="entry name" value="PROTEIN LINGERER"/>
    <property type="match status" value="1"/>
</dbReference>
<feature type="compositionally biased region" description="Low complexity" evidence="4">
    <location>
        <begin position="998"/>
        <end position="1018"/>
    </location>
</feature>
<feature type="compositionally biased region" description="Polar residues" evidence="4">
    <location>
        <begin position="678"/>
        <end position="712"/>
    </location>
</feature>
<feature type="region of interest" description="Disordered" evidence="4">
    <location>
        <begin position="969"/>
        <end position="1107"/>
    </location>
</feature>
<feature type="region of interest" description="Disordered" evidence="4">
    <location>
        <begin position="1"/>
        <end position="58"/>
    </location>
</feature>
<organism evidence="5 6">
    <name type="scientific">Allacma fusca</name>
    <dbReference type="NCBI Taxonomy" id="39272"/>
    <lineage>
        <taxon>Eukaryota</taxon>
        <taxon>Metazoa</taxon>
        <taxon>Ecdysozoa</taxon>
        <taxon>Arthropoda</taxon>
        <taxon>Hexapoda</taxon>
        <taxon>Collembola</taxon>
        <taxon>Symphypleona</taxon>
        <taxon>Sminthuridae</taxon>
        <taxon>Allacma</taxon>
    </lineage>
</organism>
<evidence type="ECO:0000256" key="4">
    <source>
        <dbReference type="SAM" id="MobiDB-lite"/>
    </source>
</evidence>
<dbReference type="PANTHER" id="PTHR16308">
    <property type="entry name" value="UBIQUITIN ASSOCIATED PROTEIN 2-LIKE/LINGERER"/>
    <property type="match status" value="1"/>
</dbReference>
<reference evidence="5" key="1">
    <citation type="submission" date="2021-06" db="EMBL/GenBank/DDBJ databases">
        <authorList>
            <person name="Hodson N. C."/>
            <person name="Mongue J. A."/>
            <person name="Jaron S. K."/>
        </authorList>
    </citation>
    <scope>NUCLEOTIDE SEQUENCE</scope>
</reference>
<evidence type="ECO:0000256" key="1">
    <source>
        <dbReference type="ARBA" id="ARBA00004496"/>
    </source>
</evidence>
<dbReference type="OrthoDB" id="5918007at2759"/>
<feature type="compositionally biased region" description="Low complexity" evidence="4">
    <location>
        <begin position="739"/>
        <end position="756"/>
    </location>
</feature>